<dbReference type="Gene3D" id="2.160.20.10">
    <property type="entry name" value="Single-stranded right-handed beta-helix, Pectin lyase-like"/>
    <property type="match status" value="1"/>
</dbReference>
<dbReference type="SMART" id="SM00710">
    <property type="entry name" value="PbH1"/>
    <property type="match status" value="5"/>
</dbReference>
<keyword evidence="4" id="KW-1185">Reference proteome</keyword>
<dbReference type="AlphaFoldDB" id="A0A918PQU1"/>
<dbReference type="PANTHER" id="PTHR31339">
    <property type="entry name" value="PECTIN LYASE-RELATED"/>
    <property type="match status" value="1"/>
</dbReference>
<feature type="domain" description="Rhamnogalacturonase A/B/Epimerase-like pectate lyase" evidence="1">
    <location>
        <begin position="2"/>
        <end position="55"/>
    </location>
</feature>
<evidence type="ECO:0000313" key="4">
    <source>
        <dbReference type="Proteomes" id="UP000662572"/>
    </source>
</evidence>
<reference evidence="3" key="2">
    <citation type="submission" date="2020-09" db="EMBL/GenBank/DDBJ databases">
        <authorList>
            <person name="Sun Q."/>
            <person name="Kim S."/>
        </authorList>
    </citation>
    <scope>NUCLEOTIDE SEQUENCE</scope>
    <source>
        <strain evidence="3">KCTC 32296</strain>
    </source>
</reference>
<protein>
    <submittedName>
        <fullName evidence="3">Exo-poly-alpha-D-galacturonosidase</fullName>
    </submittedName>
</protein>
<organism evidence="3 4">
    <name type="scientific">Asticcacaulis endophyticus</name>
    <dbReference type="NCBI Taxonomy" id="1395890"/>
    <lineage>
        <taxon>Bacteria</taxon>
        <taxon>Pseudomonadati</taxon>
        <taxon>Pseudomonadota</taxon>
        <taxon>Alphaproteobacteria</taxon>
        <taxon>Caulobacterales</taxon>
        <taxon>Caulobacteraceae</taxon>
        <taxon>Asticcacaulis</taxon>
    </lineage>
</organism>
<feature type="domain" description="Right handed beta helix" evidence="2">
    <location>
        <begin position="162"/>
        <end position="248"/>
    </location>
</feature>
<dbReference type="InterPro" id="IPR024535">
    <property type="entry name" value="RHGA/B-epi-like_pectate_lyase"/>
</dbReference>
<dbReference type="SUPFAM" id="SSF51126">
    <property type="entry name" value="Pectin lyase-like"/>
    <property type="match status" value="1"/>
</dbReference>
<dbReference type="EMBL" id="BMZB01000001">
    <property type="protein sequence ID" value="GGZ19643.1"/>
    <property type="molecule type" value="Genomic_DNA"/>
</dbReference>
<dbReference type="RefSeq" id="WP_189484350.1">
    <property type="nucleotide sequence ID" value="NZ_BMZB01000001.1"/>
</dbReference>
<reference evidence="3" key="1">
    <citation type="journal article" date="2014" name="Int. J. Syst. Evol. Microbiol.">
        <title>Complete genome sequence of Corynebacterium casei LMG S-19264T (=DSM 44701T), isolated from a smear-ripened cheese.</title>
        <authorList>
            <consortium name="US DOE Joint Genome Institute (JGI-PGF)"/>
            <person name="Walter F."/>
            <person name="Albersmeier A."/>
            <person name="Kalinowski J."/>
            <person name="Ruckert C."/>
        </authorList>
    </citation>
    <scope>NUCLEOTIDE SEQUENCE</scope>
    <source>
        <strain evidence="3">KCTC 32296</strain>
    </source>
</reference>
<evidence type="ECO:0000313" key="3">
    <source>
        <dbReference type="EMBL" id="GGZ19643.1"/>
    </source>
</evidence>
<gene>
    <name evidence="3" type="ORF">GCM10011273_00130</name>
</gene>
<dbReference type="Pfam" id="PF12708">
    <property type="entry name" value="Pect-lyase_RHGA_epim"/>
    <property type="match status" value="1"/>
</dbReference>
<comment type="caution">
    <text evidence="3">The sequence shown here is derived from an EMBL/GenBank/DDBJ whole genome shotgun (WGS) entry which is preliminary data.</text>
</comment>
<evidence type="ECO:0000259" key="2">
    <source>
        <dbReference type="Pfam" id="PF13229"/>
    </source>
</evidence>
<dbReference type="PANTHER" id="PTHR31339:SF9">
    <property type="entry name" value="PLASMIN AND FIBRONECTIN-BINDING PROTEIN A"/>
    <property type="match status" value="1"/>
</dbReference>
<proteinExistence type="predicted"/>
<dbReference type="InterPro" id="IPR039448">
    <property type="entry name" value="Beta_helix"/>
</dbReference>
<dbReference type="InterPro" id="IPR012334">
    <property type="entry name" value="Pectin_lyas_fold"/>
</dbReference>
<dbReference type="InterPro" id="IPR006626">
    <property type="entry name" value="PbH1"/>
</dbReference>
<evidence type="ECO:0000259" key="1">
    <source>
        <dbReference type="Pfam" id="PF12708"/>
    </source>
</evidence>
<dbReference type="Proteomes" id="UP000662572">
    <property type="component" value="Unassembled WGS sequence"/>
</dbReference>
<dbReference type="InterPro" id="IPR051801">
    <property type="entry name" value="GH28_Enzymes"/>
</dbReference>
<accession>A0A918PQU1</accession>
<sequence>MFNIGDFGAVGDGAALDTVAINAAIDAAAVDGGVVVFPAGRYLSFSIRLKSHVTLHLSEGAEIIAADPKLHGGAYDPFEPNLFDLYQDFGHSHWHNSLIWGEGLTHIAITGAGLINGEGLTREGPGSQWQKQAGEFPLSMRGLSAEVMAELAPEVSAMAGLGNKSIALKNCQHVTLRGFTIKNGGHFALLATGASDMVIDGLTIDTNRDGLDIDGCKRVRITGCKVNTPNDDAIVLKSSFALGELRDCEDIHIEDCRVSGFDLGTMLDGTFGRTQERAPDQDRVTGRIKIGTESNGSFRRITIRNCHFERSRGLALETVDGGVIEDVVAENLSLNEVTTAPLFLRIGARLRGPEGTTPGTIRRVQISDMTATDILPDYSALIMGLSDHSIEDVTLTNLHFTYRGGGTAEDAARRPDELDSAYPEPSMFGITPAYGLWARHVRGLKMDNVVLETSASDARPDMVLDDTQTL</sequence>
<name>A0A918PQU1_9CAUL</name>
<dbReference type="InterPro" id="IPR011050">
    <property type="entry name" value="Pectin_lyase_fold/virulence"/>
</dbReference>
<dbReference type="Pfam" id="PF13229">
    <property type="entry name" value="Beta_helix"/>
    <property type="match status" value="1"/>
</dbReference>